<dbReference type="OrthoDB" id="196547at2759"/>
<dbReference type="InterPro" id="IPR044926">
    <property type="entry name" value="RGS_subdomain_2"/>
</dbReference>
<dbReference type="Proteomes" id="UP001150569">
    <property type="component" value="Unassembled WGS sequence"/>
</dbReference>
<dbReference type="Gene3D" id="1.10.167.10">
    <property type="entry name" value="Regulator of G-protein Signalling 4, domain 2"/>
    <property type="match status" value="1"/>
</dbReference>
<feature type="transmembrane region" description="Helical" evidence="1">
    <location>
        <begin position="178"/>
        <end position="199"/>
    </location>
</feature>
<feature type="transmembrane region" description="Helical" evidence="1">
    <location>
        <begin position="285"/>
        <end position="306"/>
    </location>
</feature>
<dbReference type="InterPro" id="IPR016137">
    <property type="entry name" value="RGS"/>
</dbReference>
<protein>
    <recommendedName>
        <fullName evidence="2">RGS domain-containing protein</fullName>
    </recommendedName>
</protein>
<feature type="transmembrane region" description="Helical" evidence="1">
    <location>
        <begin position="254"/>
        <end position="273"/>
    </location>
</feature>
<feature type="transmembrane region" description="Helical" evidence="1">
    <location>
        <begin position="6"/>
        <end position="28"/>
    </location>
</feature>
<sequence>MQLRVSLSIAAAIVNALLVITTTILFAYRGRREMLVSKNAILLTTIGATAAFISNEMSLIQIIFEGHFPCLVTMWTNYLGLTIWWGCVLARAVRLYLLYHASISRVARHKSFRNVYLEAVETTPASPSGMDSLQAKSTDLITGPAAGPEGEGPQRRITHHNASRWFLRNQHRFTDQHLLMGVVVLTAIMTVIAIIVSAKTTRFTRPPTDTVCTMLTWEYYPLIAIVALLALLVAPVMVYSIWNIEDSLGIRVDLCVTIAATAVALVIYIVLNVKVWVTDNQFWGAYGWIAMALFLSHCTSVAVPLIRTRRLVVSPSHSHLLTREVFYAAIDHPHLFEYFKAFSAANFCAEMTLFLEEYNTLKRRVFVHFNPNANFDAVMPNIIECPVHELPLAYHDDYTRLTSDGRSSAILEVRRSMDYDTTVEIGASGATNEKRSVAWRHHLSPPGTLYMSGDNVHDISAAADRRRESASGIPQDPVELYHVSALSSVRIPILQALYQSPAAAAINAADLNRLPISLHMAYYGFYETFIAPGSSLQANIVGRVADVITKRVNARDYTVDMFDHALQEVLNLLYINIFSKFVRSYHKEIQEYL</sequence>
<organism evidence="3 4">
    <name type="scientific">Tieghemiomyces parasiticus</name>
    <dbReference type="NCBI Taxonomy" id="78921"/>
    <lineage>
        <taxon>Eukaryota</taxon>
        <taxon>Fungi</taxon>
        <taxon>Fungi incertae sedis</taxon>
        <taxon>Zoopagomycota</taxon>
        <taxon>Kickxellomycotina</taxon>
        <taxon>Dimargaritomycetes</taxon>
        <taxon>Dimargaritales</taxon>
        <taxon>Dimargaritaceae</taxon>
        <taxon>Tieghemiomyces</taxon>
    </lineage>
</organism>
<gene>
    <name evidence="3" type="ORF">IWQ60_006829</name>
</gene>
<dbReference type="SUPFAM" id="SSF48097">
    <property type="entry name" value="Regulator of G-protein signaling, RGS"/>
    <property type="match status" value="1"/>
</dbReference>
<dbReference type="AlphaFoldDB" id="A0A9W8A2K9"/>
<accession>A0A9W8A2K9</accession>
<dbReference type="EMBL" id="JANBPT010000425">
    <property type="protein sequence ID" value="KAJ1921138.1"/>
    <property type="molecule type" value="Genomic_DNA"/>
</dbReference>
<feature type="domain" description="RGS" evidence="2">
    <location>
        <begin position="525"/>
        <end position="584"/>
    </location>
</feature>
<keyword evidence="1" id="KW-1133">Transmembrane helix</keyword>
<evidence type="ECO:0000313" key="3">
    <source>
        <dbReference type="EMBL" id="KAJ1921138.1"/>
    </source>
</evidence>
<evidence type="ECO:0000259" key="2">
    <source>
        <dbReference type="PROSITE" id="PS50132"/>
    </source>
</evidence>
<feature type="transmembrane region" description="Helical" evidence="1">
    <location>
        <begin position="219"/>
        <end position="242"/>
    </location>
</feature>
<evidence type="ECO:0000313" key="4">
    <source>
        <dbReference type="Proteomes" id="UP001150569"/>
    </source>
</evidence>
<feature type="transmembrane region" description="Helical" evidence="1">
    <location>
        <begin position="40"/>
        <end position="63"/>
    </location>
</feature>
<keyword evidence="4" id="KW-1185">Reference proteome</keyword>
<keyword evidence="1" id="KW-0812">Transmembrane</keyword>
<proteinExistence type="predicted"/>
<dbReference type="PROSITE" id="PS50132">
    <property type="entry name" value="RGS"/>
    <property type="match status" value="1"/>
</dbReference>
<keyword evidence="1" id="KW-0472">Membrane</keyword>
<evidence type="ECO:0000256" key="1">
    <source>
        <dbReference type="SAM" id="Phobius"/>
    </source>
</evidence>
<comment type="caution">
    <text evidence="3">The sequence shown here is derived from an EMBL/GenBank/DDBJ whole genome shotgun (WGS) entry which is preliminary data.</text>
</comment>
<dbReference type="InterPro" id="IPR036305">
    <property type="entry name" value="RGS_sf"/>
</dbReference>
<reference evidence="3" key="1">
    <citation type="submission" date="2022-07" db="EMBL/GenBank/DDBJ databases">
        <title>Phylogenomic reconstructions and comparative analyses of Kickxellomycotina fungi.</title>
        <authorList>
            <person name="Reynolds N.K."/>
            <person name="Stajich J.E."/>
            <person name="Barry K."/>
            <person name="Grigoriev I.V."/>
            <person name="Crous P."/>
            <person name="Smith M.E."/>
        </authorList>
    </citation>
    <scope>NUCLEOTIDE SEQUENCE</scope>
    <source>
        <strain evidence="3">RSA 861</strain>
    </source>
</reference>
<name>A0A9W8A2K9_9FUNG</name>